<dbReference type="PANTHER" id="PTHR36364">
    <property type="entry name" value="OS03G0203000 PROTEIN"/>
    <property type="match status" value="1"/>
</dbReference>
<accession>A0A835IRZ7</accession>
<dbReference type="GO" id="GO:0051028">
    <property type="term" value="P:mRNA transport"/>
    <property type="evidence" value="ECO:0007669"/>
    <property type="project" value="UniProtKB-KW"/>
</dbReference>
<feature type="compositionally biased region" description="Basic and acidic residues" evidence="1">
    <location>
        <begin position="299"/>
        <end position="332"/>
    </location>
</feature>
<evidence type="ECO:0000313" key="3">
    <source>
        <dbReference type="Proteomes" id="UP000631114"/>
    </source>
</evidence>
<dbReference type="AlphaFoldDB" id="A0A835IRZ7"/>
<proteinExistence type="predicted"/>
<name>A0A835IRZ7_9MAGN</name>
<feature type="region of interest" description="Disordered" evidence="1">
    <location>
        <begin position="205"/>
        <end position="342"/>
    </location>
</feature>
<evidence type="ECO:0000313" key="2">
    <source>
        <dbReference type="EMBL" id="KAF9621212.1"/>
    </source>
</evidence>
<sequence>MLYLFSVIVQATMSRRETKRSSFSRTERESSPKRSRRDGKPESERNHSRAHDLDTLNSKDKDQKLRRRLQDPLPLEAPIEPESKVVTDNAISELEKTADEQNAGAKHFSDPTEVPRSRSYFQHDERASAGQGGRSFGRRATTGVLPHPLFLGDMERGWGSGSKERTSERLVGHKVDMKNFRKRDERTQGRVHDNNIWHHDRFHEFETDAPPPARKRPAFREKKLEPESGNAGEIVTESERPNHPELNGGREERGRRYLHDSNRLEKPVTGDRGPPHRGETQRFGFSSRDRFGGAGGSNGRDRNTGRNWERDEYRPDNPRKEKWKHDMFDEANKSPSPKTAEDQIAKVEALLAS</sequence>
<comment type="caution">
    <text evidence="2">The sequence shown here is derived from an EMBL/GenBank/DDBJ whole genome shotgun (WGS) entry which is preliminary data.</text>
</comment>
<dbReference type="GO" id="GO:0006417">
    <property type="term" value="P:regulation of translation"/>
    <property type="evidence" value="ECO:0007669"/>
    <property type="project" value="UniProtKB-KW"/>
</dbReference>
<reference evidence="2 3" key="1">
    <citation type="submission" date="2020-10" db="EMBL/GenBank/DDBJ databases">
        <title>The Coptis chinensis genome and diversification of protoberbering-type alkaloids.</title>
        <authorList>
            <person name="Wang B."/>
            <person name="Shu S."/>
            <person name="Song C."/>
            <person name="Liu Y."/>
        </authorList>
    </citation>
    <scope>NUCLEOTIDE SEQUENCE [LARGE SCALE GENOMIC DNA]</scope>
    <source>
        <strain evidence="2">HL-2020</strain>
        <tissue evidence="2">Leaf</tissue>
    </source>
</reference>
<dbReference type="GO" id="GO:0005737">
    <property type="term" value="C:cytoplasm"/>
    <property type="evidence" value="ECO:0007669"/>
    <property type="project" value="UniProtKB-SubCell"/>
</dbReference>
<dbReference type="GO" id="GO:0000184">
    <property type="term" value="P:nuclear-transcribed mRNA catabolic process, nonsense-mediated decay"/>
    <property type="evidence" value="ECO:0007669"/>
    <property type="project" value="UniProtKB-KW"/>
</dbReference>
<dbReference type="GO" id="GO:0035145">
    <property type="term" value="C:exon-exon junction complex"/>
    <property type="evidence" value="ECO:0007669"/>
    <property type="project" value="InterPro"/>
</dbReference>
<dbReference type="GO" id="GO:0006397">
    <property type="term" value="P:mRNA processing"/>
    <property type="evidence" value="ECO:0007669"/>
    <property type="project" value="UniProtKB-KW"/>
</dbReference>
<dbReference type="PANTHER" id="PTHR36364:SF1">
    <property type="entry name" value="OS03G0203000 PROTEIN"/>
    <property type="match status" value="1"/>
</dbReference>
<dbReference type="Proteomes" id="UP000631114">
    <property type="component" value="Unassembled WGS sequence"/>
</dbReference>
<evidence type="ECO:0000256" key="1">
    <source>
        <dbReference type="SAM" id="MobiDB-lite"/>
    </source>
</evidence>
<dbReference type="GO" id="GO:0008380">
    <property type="term" value="P:RNA splicing"/>
    <property type="evidence" value="ECO:0007669"/>
    <property type="project" value="UniProtKB-KW"/>
</dbReference>
<feature type="compositionally biased region" description="Basic and acidic residues" evidence="1">
    <location>
        <begin position="107"/>
        <end position="127"/>
    </location>
</feature>
<protein>
    <recommendedName>
        <fullName evidence="4">Btz domain-containing protein</fullName>
    </recommendedName>
</protein>
<organism evidence="2 3">
    <name type="scientific">Coptis chinensis</name>
    <dbReference type="NCBI Taxonomy" id="261450"/>
    <lineage>
        <taxon>Eukaryota</taxon>
        <taxon>Viridiplantae</taxon>
        <taxon>Streptophyta</taxon>
        <taxon>Embryophyta</taxon>
        <taxon>Tracheophyta</taxon>
        <taxon>Spermatophyta</taxon>
        <taxon>Magnoliopsida</taxon>
        <taxon>Ranunculales</taxon>
        <taxon>Ranunculaceae</taxon>
        <taxon>Coptidoideae</taxon>
        <taxon>Coptis</taxon>
    </lineage>
</organism>
<evidence type="ECO:0008006" key="4">
    <source>
        <dbReference type="Google" id="ProtNLM"/>
    </source>
</evidence>
<dbReference type="OrthoDB" id="1920561at2759"/>
<feature type="region of interest" description="Disordered" evidence="1">
    <location>
        <begin position="14"/>
        <end position="148"/>
    </location>
</feature>
<gene>
    <name evidence="2" type="ORF">IFM89_016706</name>
</gene>
<feature type="compositionally biased region" description="Basic and acidic residues" evidence="1">
    <location>
        <begin position="14"/>
        <end position="63"/>
    </location>
</feature>
<dbReference type="GO" id="GO:0003729">
    <property type="term" value="F:mRNA binding"/>
    <property type="evidence" value="ECO:0007669"/>
    <property type="project" value="InterPro"/>
</dbReference>
<keyword evidence="3" id="KW-1185">Reference proteome</keyword>
<dbReference type="EMBL" id="JADFTS010000002">
    <property type="protein sequence ID" value="KAF9621212.1"/>
    <property type="molecule type" value="Genomic_DNA"/>
</dbReference>
<feature type="compositionally biased region" description="Basic and acidic residues" evidence="1">
    <location>
        <begin position="237"/>
        <end position="280"/>
    </location>
</feature>